<feature type="region of interest" description="Disordered" evidence="1">
    <location>
        <begin position="63"/>
        <end position="84"/>
    </location>
</feature>
<sequence length="84" mass="8619">MTRRRHLLTATALFPLAALALTGCAMSDTTAVATDGDALLEVYATTGYLADAVAHIAPEAEVAPMVGPGGDRQRPSASCSLRSC</sequence>
<dbReference type="RefSeq" id="WP_034375505.1">
    <property type="nucleotide sequence ID" value="NZ_KN323193.1"/>
</dbReference>
<organism evidence="3 4">
    <name type="scientific">Dermabacter hominis 1368</name>
    <dbReference type="NCBI Taxonomy" id="1450519"/>
    <lineage>
        <taxon>Bacteria</taxon>
        <taxon>Bacillati</taxon>
        <taxon>Actinomycetota</taxon>
        <taxon>Actinomycetes</taxon>
        <taxon>Micrococcales</taxon>
        <taxon>Dermabacteraceae</taxon>
        <taxon>Dermabacter</taxon>
    </lineage>
</organism>
<protein>
    <submittedName>
        <fullName evidence="3">Uncharacterized protein</fullName>
    </submittedName>
</protein>
<comment type="caution">
    <text evidence="3">The sequence shown here is derived from an EMBL/GenBank/DDBJ whole genome shotgun (WGS) entry which is preliminary data.</text>
</comment>
<reference evidence="3 4" key="1">
    <citation type="submission" date="2014-01" db="EMBL/GenBank/DDBJ databases">
        <title>Draft genome sequence of the multidrug-resistant clinical isolate Dermabacter hominis 1368.</title>
        <authorList>
            <person name="Albersmeier A."/>
            <person name="Bomholt C."/>
            <person name="Glaub A."/>
            <person name="Ruckert C."/>
            <person name="Soriano F."/>
            <person name="Fernandez-Natal I."/>
            <person name="Tauch A."/>
        </authorList>
    </citation>
    <scope>NUCLEOTIDE SEQUENCE [LARGE SCALE GENOMIC DNA]</scope>
    <source>
        <strain evidence="3 4">1368</strain>
    </source>
</reference>
<dbReference type="InterPro" id="IPR006311">
    <property type="entry name" value="TAT_signal"/>
</dbReference>
<dbReference type="PROSITE" id="PS51318">
    <property type="entry name" value="TAT"/>
    <property type="match status" value="1"/>
</dbReference>
<dbReference type="Proteomes" id="UP000030182">
    <property type="component" value="Unassembled WGS sequence"/>
</dbReference>
<evidence type="ECO:0000256" key="2">
    <source>
        <dbReference type="SAM" id="SignalP"/>
    </source>
</evidence>
<feature type="compositionally biased region" description="Polar residues" evidence="1">
    <location>
        <begin position="75"/>
        <end position="84"/>
    </location>
</feature>
<proteinExistence type="predicted"/>
<feature type="chain" id="PRO_5046933625" evidence="2">
    <location>
        <begin position="21"/>
        <end position="84"/>
    </location>
</feature>
<evidence type="ECO:0000313" key="3">
    <source>
        <dbReference type="EMBL" id="KDS92355.1"/>
    </source>
</evidence>
<keyword evidence="2" id="KW-0732">Signal</keyword>
<keyword evidence="4" id="KW-1185">Reference proteome</keyword>
<evidence type="ECO:0000313" key="4">
    <source>
        <dbReference type="Proteomes" id="UP000030182"/>
    </source>
</evidence>
<name>A0ABR4SGQ3_9MICO</name>
<accession>A0ABR4SGQ3</accession>
<feature type="signal peptide" evidence="2">
    <location>
        <begin position="1"/>
        <end position="20"/>
    </location>
</feature>
<evidence type="ECO:0000256" key="1">
    <source>
        <dbReference type="SAM" id="MobiDB-lite"/>
    </source>
</evidence>
<dbReference type="EMBL" id="JDRS01000035">
    <property type="protein sequence ID" value="KDS92355.1"/>
    <property type="molecule type" value="Genomic_DNA"/>
</dbReference>
<dbReference type="PROSITE" id="PS51257">
    <property type="entry name" value="PROKAR_LIPOPROTEIN"/>
    <property type="match status" value="1"/>
</dbReference>
<gene>
    <name evidence="3" type="ORF">DHOM_11455</name>
</gene>